<dbReference type="InterPro" id="IPR048015">
    <property type="entry name" value="NTP-PPase_MazG-like_N"/>
</dbReference>
<dbReference type="PANTHER" id="PTHR30522">
    <property type="entry name" value="NUCLEOSIDE TRIPHOSPHATE PYROPHOSPHOHYDROLASE"/>
    <property type="match status" value="1"/>
</dbReference>
<dbReference type="NCBIfam" id="TIGR00444">
    <property type="entry name" value="mazG"/>
    <property type="match status" value="1"/>
</dbReference>
<dbReference type="NCBIfam" id="NF007113">
    <property type="entry name" value="PRK09562.1"/>
    <property type="match status" value="1"/>
</dbReference>
<dbReference type="PANTHER" id="PTHR30522:SF0">
    <property type="entry name" value="NUCLEOSIDE TRIPHOSPHATE PYROPHOSPHOHYDROLASE"/>
    <property type="match status" value="1"/>
</dbReference>
<dbReference type="GO" id="GO:0006203">
    <property type="term" value="P:dGTP catabolic process"/>
    <property type="evidence" value="ECO:0007669"/>
    <property type="project" value="TreeGrafter"/>
</dbReference>
<dbReference type="InterPro" id="IPR004518">
    <property type="entry name" value="MazG-like_dom"/>
</dbReference>
<dbReference type="GO" id="GO:0046061">
    <property type="term" value="P:dATP catabolic process"/>
    <property type="evidence" value="ECO:0007669"/>
    <property type="project" value="TreeGrafter"/>
</dbReference>
<dbReference type="GO" id="GO:0046052">
    <property type="term" value="P:UTP catabolic process"/>
    <property type="evidence" value="ECO:0007669"/>
    <property type="project" value="TreeGrafter"/>
</dbReference>
<dbReference type="AlphaFoldDB" id="A0A8J6TI99"/>
<gene>
    <name evidence="2" type="primary">mazG</name>
    <name evidence="2" type="ORF">H8E29_09735</name>
</gene>
<dbReference type="GO" id="GO:0046081">
    <property type="term" value="P:dUTP catabolic process"/>
    <property type="evidence" value="ECO:0007669"/>
    <property type="project" value="TreeGrafter"/>
</dbReference>
<dbReference type="GO" id="GO:0046047">
    <property type="term" value="P:TTP catabolic process"/>
    <property type="evidence" value="ECO:0007669"/>
    <property type="project" value="TreeGrafter"/>
</dbReference>
<dbReference type="Pfam" id="PF03819">
    <property type="entry name" value="MazG"/>
    <property type="match status" value="1"/>
</dbReference>
<dbReference type="GO" id="GO:0006950">
    <property type="term" value="P:response to stress"/>
    <property type="evidence" value="ECO:0007669"/>
    <property type="project" value="UniProtKB-ARBA"/>
</dbReference>
<comment type="caution">
    <text evidence="2">The sequence shown here is derived from an EMBL/GenBank/DDBJ whole genome shotgun (WGS) entry which is preliminary data.</text>
</comment>
<evidence type="ECO:0000313" key="3">
    <source>
        <dbReference type="Proteomes" id="UP000614469"/>
    </source>
</evidence>
<accession>A0A8J6TI99</accession>
<evidence type="ECO:0000313" key="2">
    <source>
        <dbReference type="EMBL" id="MBC8335535.1"/>
    </source>
</evidence>
<dbReference type="GO" id="GO:0046076">
    <property type="term" value="P:dTTP catabolic process"/>
    <property type="evidence" value="ECO:0007669"/>
    <property type="project" value="TreeGrafter"/>
</dbReference>
<dbReference type="SUPFAM" id="SSF101386">
    <property type="entry name" value="all-alpha NTP pyrophosphatases"/>
    <property type="match status" value="2"/>
</dbReference>
<dbReference type="Gene3D" id="1.10.287.1080">
    <property type="entry name" value="MazG-like"/>
    <property type="match status" value="2"/>
</dbReference>
<feature type="domain" description="NTP pyrophosphohydrolase MazG-like" evidence="1">
    <location>
        <begin position="133"/>
        <end position="206"/>
    </location>
</feature>
<protein>
    <submittedName>
        <fullName evidence="2">Nucleoside triphosphate pyrophosphohydrolase</fullName>
        <ecNumber evidence="2">3.6.1.9</ecNumber>
    </submittedName>
</protein>
<reference evidence="2 3" key="1">
    <citation type="submission" date="2020-08" db="EMBL/GenBank/DDBJ databases">
        <title>Bridging the membrane lipid divide: bacteria of the FCB group superphylum have the potential to synthesize archaeal ether lipids.</title>
        <authorList>
            <person name="Villanueva L."/>
            <person name="Von Meijenfeldt F.A.B."/>
            <person name="Westbye A.B."/>
            <person name="Yadav S."/>
            <person name="Hopmans E.C."/>
            <person name="Dutilh B.E."/>
            <person name="Sinninghe Damste J.S."/>
        </authorList>
    </citation>
    <scope>NUCLEOTIDE SEQUENCE [LARGE SCALE GENOMIC DNA]</scope>
    <source>
        <strain evidence="2">NIOZ-UU36</strain>
    </source>
</reference>
<dbReference type="GO" id="GO:0047429">
    <property type="term" value="F:nucleoside triphosphate diphosphatase activity"/>
    <property type="evidence" value="ECO:0007669"/>
    <property type="project" value="UniProtKB-EC"/>
</dbReference>
<dbReference type="FunFam" id="1.10.287.1080:FF:000003">
    <property type="entry name" value="Nucleoside triphosphate pyrophosphohydrolase"/>
    <property type="match status" value="1"/>
</dbReference>
<organism evidence="2 3">
    <name type="scientific">Candidatus Desulfolinea nitratireducens</name>
    <dbReference type="NCBI Taxonomy" id="2841698"/>
    <lineage>
        <taxon>Bacteria</taxon>
        <taxon>Bacillati</taxon>
        <taxon>Chloroflexota</taxon>
        <taxon>Anaerolineae</taxon>
        <taxon>Anaerolineales</taxon>
        <taxon>Anaerolineales incertae sedis</taxon>
        <taxon>Candidatus Desulfolinea</taxon>
    </lineage>
</organism>
<dbReference type="EMBL" id="JACNJN010000113">
    <property type="protein sequence ID" value="MBC8335535.1"/>
    <property type="molecule type" value="Genomic_DNA"/>
</dbReference>
<name>A0A8J6TI99_9CHLR</name>
<proteinExistence type="predicted"/>
<dbReference type="InterPro" id="IPR021130">
    <property type="entry name" value="PRib-ATP_PPHydrolase-like"/>
</dbReference>
<dbReference type="EC" id="3.6.1.9" evidence="2"/>
<dbReference type="Proteomes" id="UP000614469">
    <property type="component" value="Unassembled WGS sequence"/>
</dbReference>
<dbReference type="InterPro" id="IPR048011">
    <property type="entry name" value="NTP-PPase_MazG-like_C"/>
</dbReference>
<dbReference type="InterPro" id="IPR011551">
    <property type="entry name" value="NTP_PyrPHydrolase_MazG"/>
</dbReference>
<dbReference type="FunFam" id="1.10.287.1080:FF:000001">
    <property type="entry name" value="Nucleoside triphosphate pyrophosphohydrolase"/>
    <property type="match status" value="1"/>
</dbReference>
<keyword evidence="2" id="KW-0378">Hydrolase</keyword>
<dbReference type="Pfam" id="PF01503">
    <property type="entry name" value="PRA-PH"/>
    <property type="match status" value="1"/>
</dbReference>
<sequence length="363" mass="40810">MPLLEELGSILTALDLEDITRLILLDTGELHDAHVPPFQPDMPVLLLGNTSQDLGNIRQILQTVYPDAHLLRMVDAEEAVTDLTLGLLGAKKDDSPVSAIYIPALEAGISLSAFQEIVAHLRAPDGCPWDKKQTHQTLRQHLLEESYEALAAMDAEDTAGMAEEFGDLLLQIVLNAQIANESGNFSLSDVIKGIHDKIVRRHPHVFGDRQVDGVEEVLKNWEQLKEQERQSNGEIEKGILDGVPLSFPALNQAQEYQDRAARVGFDWPEIKGVLDKLVEEIEEIRRASDGEERAAEIGDLFFVMVNFARWQGVDAESVLREANARFKRRFSHIERRAREEKRPLTEMTLEEMEALWQEAKGLS</sequence>
<dbReference type="CDD" id="cd11529">
    <property type="entry name" value="NTP-PPase_MazG_Cterm"/>
    <property type="match status" value="1"/>
</dbReference>
<evidence type="ECO:0000259" key="1">
    <source>
        <dbReference type="Pfam" id="PF03819"/>
    </source>
</evidence>
<dbReference type="CDD" id="cd11528">
    <property type="entry name" value="NTP-PPase_MazG_Nterm"/>
    <property type="match status" value="1"/>
</dbReference>